<name>A0A6G1WVA5_9HYPH</name>
<evidence type="ECO:0000259" key="1">
    <source>
        <dbReference type="Pfam" id="PF06791"/>
    </source>
</evidence>
<reference evidence="2" key="1">
    <citation type="journal article" date="2013" name="Genome Biol.">
        <title>Comparative genomics of the core and accessory genomes of 48 Sinorhizobium strains comprising five genospecies.</title>
        <authorList>
            <person name="Sugawara M."/>
            <person name="Epstein B."/>
            <person name="Badgley B.D."/>
            <person name="Unno T."/>
            <person name="Xu L."/>
            <person name="Reese J."/>
            <person name="Gyaneshwar P."/>
            <person name="Denny R."/>
            <person name="Mudge J."/>
            <person name="Bharti A.K."/>
            <person name="Farmer A.D."/>
            <person name="May G.D."/>
            <person name="Woodward J.E."/>
            <person name="Medigue C."/>
            <person name="Vallenet D."/>
            <person name="Lajus A."/>
            <person name="Rouy Z."/>
            <person name="Martinez-Vaz B."/>
            <person name="Tiffin P."/>
            <person name="Young N.D."/>
            <person name="Sadowsky M.J."/>
        </authorList>
    </citation>
    <scope>NUCLEOTIDE SEQUENCE</scope>
    <source>
        <strain evidence="2">M1</strain>
    </source>
</reference>
<comment type="caution">
    <text evidence="2">The sequence shown here is derived from an EMBL/GenBank/DDBJ whole genome shotgun (WGS) entry which is preliminary data.</text>
</comment>
<evidence type="ECO:0000313" key="2">
    <source>
        <dbReference type="EMBL" id="MQW73636.1"/>
    </source>
</evidence>
<accession>A0A6G1WVA5</accession>
<feature type="domain" description="Bacteriophage tail tape measure N-terminal" evidence="1">
    <location>
        <begin position="160"/>
        <end position="288"/>
    </location>
</feature>
<dbReference type="EMBL" id="WISB01000218">
    <property type="protein sequence ID" value="MQW73636.1"/>
    <property type="molecule type" value="Genomic_DNA"/>
</dbReference>
<dbReference type="InterPro" id="IPR009628">
    <property type="entry name" value="Phage_tape_measure_N"/>
</dbReference>
<sequence>MSEATLGFKIDSSPAVKGAADLDHLTAAAGRTQQAVGKLENEVEQLGGALGKAGQGAGRLRPPIDDLGRSFGAQDEHVRAFRMEVERLTLKYQPLAKATRDYEASIGEIQRAHKLGAISAQEMTQALDRERQAYERLKTSATAAGAAVKAANTNRPGGQGFNSANAAFQFQDIAVTAAMGMNPLMIGLQQGTQLASVLGSMERPVSGLASAFASLISPVSLVTIGLTAGTAALVQYFMTAESGTDKTSKLFEEQNDLIRRAAALWGDAAPQLKAYVDELDRADKITQGREAGEILAGRELEGLGEELQGVNRQFSEAVRGLRSIDADPAFIRDFSQAFGDLRERLDEGTASIADINTAQRFLSEAVDQYGIKSVLGFRDAFDLITKSIRDSIEASREARAAWIAGIAGADNVQDIISGSFFTENGRTMRTADFMPRNPGVPTSRPNIELSGDPDATTILNSDGRLTSVPVPGQKPNFFELETQKEKVDDVTKAYRQAAEAKADFWLAISFQERQAERSAIDRQVATTLTRYGFNEDLNSPEANAIRQGLRRDEAKDAFKGFFDGIHQEAWANGGKIGDAIVKSALSAAQKASEKAWSAIFDQLGTAAANWLTGGSKAGAGAVSAGFNATTTFGSFLGANDTKTFAAPVGAVTRGALPPTTEIASYIAKAAAARGIDPDIALRVAKSEGGLNSWNLQSNYVKNGVREPSFGPFQLYKGGGLGNKFMAQTGLDPADASAGPAGIDFALDEAKKSGWGAWHGAKKAGIGNFEGIGTYSGGDSAVDAVTQLGEASKKTATGLDALGQGAGGLGQTLASIPQTLMANGGGSGILGSLTKYGMGLFSGSAQFANAWSLGGIGLYANGTNYAPGGLSVVGERGPELVNLPQGSGVMSNHKLMQSLSDNNNQRSNAPANLNVNVIGANGDEHVRALVRQGVGQALSQYNEQQRRVGFGETQKRFVAQKG</sequence>
<gene>
    <name evidence="2" type="ORF">GHJ91_32510</name>
</gene>
<proteinExistence type="predicted"/>
<dbReference type="Pfam" id="PF06791">
    <property type="entry name" value="TMP_2"/>
    <property type="match status" value="1"/>
</dbReference>
<protein>
    <submittedName>
        <fullName evidence="2">Phage tail tape measure protein</fullName>
    </submittedName>
</protein>
<organism evidence="2">
    <name type="scientific">Sinorhizobium medicae</name>
    <dbReference type="NCBI Taxonomy" id="110321"/>
    <lineage>
        <taxon>Bacteria</taxon>
        <taxon>Pseudomonadati</taxon>
        <taxon>Pseudomonadota</taxon>
        <taxon>Alphaproteobacteria</taxon>
        <taxon>Hyphomicrobiales</taxon>
        <taxon>Rhizobiaceae</taxon>
        <taxon>Sinorhizobium/Ensifer group</taxon>
        <taxon>Sinorhizobium</taxon>
    </lineage>
</organism>
<dbReference type="RefSeq" id="WP_127587488.1">
    <property type="nucleotide sequence ID" value="NZ_RPJY01000046.1"/>
</dbReference>
<dbReference type="AlphaFoldDB" id="A0A6G1WVA5"/>